<reference evidence="3 4" key="1">
    <citation type="submission" date="2018-06" db="EMBL/GenBank/DDBJ databases">
        <title>Genomic Encyclopedia of Type Strains, Phase III (KMG-III): the genomes of soil and plant-associated and newly described type strains.</title>
        <authorList>
            <person name="Whitman W."/>
        </authorList>
    </citation>
    <scope>NUCLEOTIDE SEQUENCE [LARGE SCALE GENOMIC DNA]</scope>
    <source>
        <strain evidence="3 4">CECT 5889</strain>
    </source>
</reference>
<dbReference type="AlphaFoldDB" id="A0A2V4U8V5"/>
<feature type="domain" description="AB hydrolase-1" evidence="2">
    <location>
        <begin position="48"/>
        <end position="374"/>
    </location>
</feature>
<organism evidence="3 4">
    <name type="scientific">Psychrobacter fozii</name>
    <dbReference type="NCBI Taxonomy" id="198480"/>
    <lineage>
        <taxon>Bacteria</taxon>
        <taxon>Pseudomonadati</taxon>
        <taxon>Pseudomonadota</taxon>
        <taxon>Gammaproteobacteria</taxon>
        <taxon>Moraxellales</taxon>
        <taxon>Moraxellaceae</taxon>
        <taxon>Psychrobacter</taxon>
    </lineage>
</organism>
<dbReference type="InterPro" id="IPR000639">
    <property type="entry name" value="Epox_hydrolase-like"/>
</dbReference>
<dbReference type="PRINTS" id="PR00412">
    <property type="entry name" value="EPOXHYDRLASE"/>
</dbReference>
<protein>
    <submittedName>
        <fullName evidence="3">Pimeloyl-ACP methyl ester carboxylesterase</fullName>
    </submittedName>
</protein>
<evidence type="ECO:0000313" key="3">
    <source>
        <dbReference type="EMBL" id="PYE36613.1"/>
    </source>
</evidence>
<dbReference type="RefSeq" id="WP_110924267.1">
    <property type="nucleotide sequence ID" value="NZ_QJSU01000012.1"/>
</dbReference>
<keyword evidence="4" id="KW-1185">Reference proteome</keyword>
<dbReference type="Pfam" id="PF00561">
    <property type="entry name" value="Abhydrolase_1"/>
    <property type="match status" value="1"/>
</dbReference>
<dbReference type="Gene3D" id="3.40.50.1820">
    <property type="entry name" value="alpha/beta hydrolase"/>
    <property type="match status" value="1"/>
</dbReference>
<evidence type="ECO:0000256" key="1">
    <source>
        <dbReference type="ARBA" id="ARBA00022801"/>
    </source>
</evidence>
<dbReference type="OrthoDB" id="5853561at2"/>
<keyword evidence="1" id="KW-0378">Hydrolase</keyword>
<dbReference type="Proteomes" id="UP000247746">
    <property type="component" value="Unassembled WGS sequence"/>
</dbReference>
<dbReference type="InterPro" id="IPR000073">
    <property type="entry name" value="AB_hydrolase_1"/>
</dbReference>
<comment type="caution">
    <text evidence="3">The sequence shown here is derived from an EMBL/GenBank/DDBJ whole genome shotgun (WGS) entry which is preliminary data.</text>
</comment>
<dbReference type="InterPro" id="IPR029058">
    <property type="entry name" value="AB_hydrolase_fold"/>
</dbReference>
<dbReference type="SUPFAM" id="SSF53474">
    <property type="entry name" value="alpha/beta-Hydrolases"/>
    <property type="match status" value="1"/>
</dbReference>
<dbReference type="EMBL" id="QJSU01000012">
    <property type="protein sequence ID" value="PYE36613.1"/>
    <property type="molecule type" value="Genomic_DNA"/>
</dbReference>
<evidence type="ECO:0000259" key="2">
    <source>
        <dbReference type="Pfam" id="PF00561"/>
    </source>
</evidence>
<evidence type="ECO:0000313" key="4">
    <source>
        <dbReference type="Proteomes" id="UP000247746"/>
    </source>
</evidence>
<gene>
    <name evidence="3" type="ORF">DFP82_11259</name>
</gene>
<sequence length="393" mass="44381">MNSNKNAYGTDTLDPKIRSRFIDNNNGLNVHILEAGFEEAESEKGSRPVVLLLHGHPELAYSWRKQLVPLADQGFHVIAPDLRGSGRTTGWETGFDCNLDQFSLYNNVQDMIGLVYALGYKSVAAVAGHDFGSPAAALCSFIRPDIFKSLIIMSTPWPGTPQFPFNSANLPKDATNYDPTLTKSMEEQLGSLVPPRKHYQMYFASPHANDEIMNAPQGIHDFMRAYNHAKSGDWQENNPHNLQAKTLEEFSKIPKYYVMDLDKSMPEQVMEFMPTQAQIDACEWLPDNELKVFSDEFTRTQFQGTMNSYRCATNPKYFHAIKTFSGKSIDVPVVFIAGEKDWGPYQSYGNFEAMKASIAQLEIHFVKGAGHWVQQEQPDAVNDIMIEFLKDKK</sequence>
<dbReference type="GO" id="GO:0016787">
    <property type="term" value="F:hydrolase activity"/>
    <property type="evidence" value="ECO:0007669"/>
    <property type="project" value="UniProtKB-KW"/>
</dbReference>
<name>A0A2V4U8V5_9GAMM</name>
<proteinExistence type="predicted"/>
<accession>A0A2V4U8V5</accession>
<dbReference type="PANTHER" id="PTHR43329">
    <property type="entry name" value="EPOXIDE HYDROLASE"/>
    <property type="match status" value="1"/>
</dbReference>